<name>A0A3A3FMZ3_9BURK</name>
<organism evidence="3 4">
    <name type="scientific">Noviherbaspirillum saxi</name>
    <dbReference type="NCBI Taxonomy" id="2320863"/>
    <lineage>
        <taxon>Bacteria</taxon>
        <taxon>Pseudomonadati</taxon>
        <taxon>Pseudomonadota</taxon>
        <taxon>Betaproteobacteria</taxon>
        <taxon>Burkholderiales</taxon>
        <taxon>Oxalobacteraceae</taxon>
        <taxon>Noviherbaspirillum</taxon>
    </lineage>
</organism>
<dbReference type="Pfam" id="PF03401">
    <property type="entry name" value="TctC"/>
    <property type="match status" value="1"/>
</dbReference>
<feature type="chain" id="PRO_5017453370" evidence="2">
    <location>
        <begin position="29"/>
        <end position="328"/>
    </location>
</feature>
<protein>
    <submittedName>
        <fullName evidence="3">Tripartite tricarboxylate transporter substrate binding protein</fullName>
    </submittedName>
</protein>
<reference evidence="4" key="1">
    <citation type="submission" date="2018-09" db="EMBL/GenBank/DDBJ databases">
        <authorList>
            <person name="Zhu H."/>
        </authorList>
    </citation>
    <scope>NUCLEOTIDE SEQUENCE [LARGE SCALE GENOMIC DNA]</scope>
    <source>
        <strain evidence="4">K1R23-30</strain>
    </source>
</reference>
<accession>A0A3A3FMZ3</accession>
<dbReference type="RefSeq" id="WP_119772706.1">
    <property type="nucleotide sequence ID" value="NZ_QYUO01000003.1"/>
</dbReference>
<dbReference type="PANTHER" id="PTHR42928:SF5">
    <property type="entry name" value="BLR1237 PROTEIN"/>
    <property type="match status" value="1"/>
</dbReference>
<feature type="signal peptide" evidence="2">
    <location>
        <begin position="1"/>
        <end position="28"/>
    </location>
</feature>
<comment type="caution">
    <text evidence="3">The sequence shown here is derived from an EMBL/GenBank/DDBJ whole genome shotgun (WGS) entry which is preliminary data.</text>
</comment>
<dbReference type="SUPFAM" id="SSF53850">
    <property type="entry name" value="Periplasmic binding protein-like II"/>
    <property type="match status" value="1"/>
</dbReference>
<dbReference type="EMBL" id="QYUO01000003">
    <property type="protein sequence ID" value="RJF92715.1"/>
    <property type="molecule type" value="Genomic_DNA"/>
</dbReference>
<evidence type="ECO:0000313" key="3">
    <source>
        <dbReference type="EMBL" id="RJF92715.1"/>
    </source>
</evidence>
<evidence type="ECO:0000313" key="4">
    <source>
        <dbReference type="Proteomes" id="UP000265955"/>
    </source>
</evidence>
<evidence type="ECO:0000256" key="1">
    <source>
        <dbReference type="ARBA" id="ARBA00006987"/>
    </source>
</evidence>
<comment type="similarity">
    <text evidence="1">Belongs to the UPF0065 (bug) family.</text>
</comment>
<dbReference type="CDD" id="cd13578">
    <property type="entry name" value="PBP2_Bug27"/>
    <property type="match status" value="1"/>
</dbReference>
<dbReference type="InterPro" id="IPR042100">
    <property type="entry name" value="Bug_dom1"/>
</dbReference>
<dbReference type="PIRSF" id="PIRSF017082">
    <property type="entry name" value="YflP"/>
    <property type="match status" value="1"/>
</dbReference>
<evidence type="ECO:0000256" key="2">
    <source>
        <dbReference type="SAM" id="SignalP"/>
    </source>
</evidence>
<dbReference type="Gene3D" id="3.40.190.150">
    <property type="entry name" value="Bordetella uptake gene, domain 1"/>
    <property type="match status" value="1"/>
</dbReference>
<keyword evidence="2" id="KW-0732">Signal</keyword>
<keyword evidence="4" id="KW-1185">Reference proteome</keyword>
<proteinExistence type="inferred from homology"/>
<dbReference type="AlphaFoldDB" id="A0A3A3FMZ3"/>
<dbReference type="OrthoDB" id="9125369at2"/>
<dbReference type="Gene3D" id="3.40.190.10">
    <property type="entry name" value="Periplasmic binding protein-like II"/>
    <property type="match status" value="1"/>
</dbReference>
<dbReference type="Proteomes" id="UP000265955">
    <property type="component" value="Unassembled WGS sequence"/>
</dbReference>
<sequence>MNYNRRKTLHLIAAAVAGSVALPASLHAQEPYPTKLVTMVVPFTAGSTTDVVGRVVGERLANYLGQSVIVDNRPGAGGTLGAGLVAASVPDGHTLLVHSAGHVANAALYPSLKYDTMKDFTPVTMLATMPNVLVVAPDKGYASLKDLVEKVKAAPGKFTYASSGNGSASHIAGEKFRLAVGLEVTHVPYRGTPQGLNDVMGGRVDWFMAPLAVATQLIAGGKLQALAIGSAKRSPLLPNVPTTTEAGFPGADYTFWVGLFAPSKIPKPALDRLHIESLRALKSPEVRSHLGKLGAELNEMTQSQFAQFVRDETVETAKLIKQAGIRVD</sequence>
<dbReference type="InterPro" id="IPR005064">
    <property type="entry name" value="BUG"/>
</dbReference>
<gene>
    <name evidence="3" type="ORF">D3871_29500</name>
</gene>
<dbReference type="PANTHER" id="PTHR42928">
    <property type="entry name" value="TRICARBOXYLATE-BINDING PROTEIN"/>
    <property type="match status" value="1"/>
</dbReference>